<evidence type="ECO:0000256" key="1">
    <source>
        <dbReference type="SAM" id="MobiDB-lite"/>
    </source>
</evidence>
<name>A0A0F8YLV3_9ZZZZ</name>
<reference evidence="2" key="1">
    <citation type="journal article" date="2015" name="Nature">
        <title>Complex archaea that bridge the gap between prokaryotes and eukaryotes.</title>
        <authorList>
            <person name="Spang A."/>
            <person name="Saw J.H."/>
            <person name="Jorgensen S.L."/>
            <person name="Zaremba-Niedzwiedzka K."/>
            <person name="Martijn J."/>
            <person name="Lind A.E."/>
            <person name="van Eijk R."/>
            <person name="Schleper C."/>
            <person name="Guy L."/>
            <person name="Ettema T.J."/>
        </authorList>
    </citation>
    <scope>NUCLEOTIDE SEQUENCE</scope>
</reference>
<comment type="caution">
    <text evidence="2">The sequence shown here is derived from an EMBL/GenBank/DDBJ whole genome shotgun (WGS) entry which is preliminary data.</text>
</comment>
<accession>A0A0F8YLV3</accession>
<sequence>MVGRKGSKGNGTEAVAKNDAPNGRKPYSTIAVLDLRLNDRLSYQQIADIYGKSKSTIHGLLKPFRHLDEGERIEAFQKHKRKVFDGAVLRALTLAFEPGRVKKASSGNFFYGAKQLYDMGRLEADQSTANLAIHQIVEAIEREGQSRPPRELGADEQE</sequence>
<dbReference type="AlphaFoldDB" id="A0A0F8YLV3"/>
<gene>
    <name evidence="2" type="ORF">LCGC14_3077290</name>
</gene>
<evidence type="ECO:0000313" key="2">
    <source>
        <dbReference type="EMBL" id="KKK55169.1"/>
    </source>
</evidence>
<protein>
    <submittedName>
        <fullName evidence="2">Uncharacterized protein</fullName>
    </submittedName>
</protein>
<proteinExistence type="predicted"/>
<feature type="region of interest" description="Disordered" evidence="1">
    <location>
        <begin position="1"/>
        <end position="21"/>
    </location>
</feature>
<dbReference type="EMBL" id="LAZR01065625">
    <property type="protein sequence ID" value="KKK55169.1"/>
    <property type="molecule type" value="Genomic_DNA"/>
</dbReference>
<organism evidence="2">
    <name type="scientific">marine sediment metagenome</name>
    <dbReference type="NCBI Taxonomy" id="412755"/>
    <lineage>
        <taxon>unclassified sequences</taxon>
        <taxon>metagenomes</taxon>
        <taxon>ecological metagenomes</taxon>
    </lineage>
</organism>